<dbReference type="STRING" id="84035.SAMN05660742_107161"/>
<protein>
    <submittedName>
        <fullName evidence="2">Uncharacterized protein YPO0396</fullName>
    </submittedName>
</protein>
<keyword evidence="1" id="KW-0175">Coiled coil</keyword>
<name>A0A1H6Z2U6_9FIRM</name>
<dbReference type="Gene3D" id="3.40.50.300">
    <property type="entry name" value="P-loop containing nucleotide triphosphate hydrolases"/>
    <property type="match status" value="1"/>
</dbReference>
<sequence length="1126" mass="131321">MDLFDFENPEGINKLGFRLQKLEIYNWGTFHNKVWTLNLNGDTSLLTGDVGSGKSTLVDALSTLLVPPRKVMYNKAADASAKERNLTSYVRGYYGQKRTREGGGQPESLRNPNQYSVILATFSDINLGEVVTLAQVFWFKDEQRWPARFFVLADKTLLITEHFSNFGSDIKNLKKRLDRDHYIHIYEDYPPYAREFRHRFGIRQAQAMDLFQQTISMKKVDELTSFVRQNMLEVPDTVDDVKNLLGHFYDLDMAHQTVLKAKNQQELLRPLVELGKTYDAAARHTKQLQLMQLTLKSWFAEKENQLLLDEVTDLTDDLQETEQRCSEQTVILQGLETELNTIFREMDQNGGRRLETLQLEIRQDKQQLASSKKALENYNRQADLLGFAAPVSKTVFHNNREQLIICKKKEEDLSQELAEELADYEISRNEVEKERKQIGEELESLRLRQSSIPREYIEIRNRLCYSLDLAVSEMPFIGELIEVKNTESDWEGAIEQLLHTFGLALLIPDSHYTEVVSWIEKTPLHLRFVYYRIVDEVVTISKVNDDGIMVYTKLNFKRDARFSDWVQGEVYKRFRHICAETVQEFKNADYALTKGGQIKTGKQRHEKDDRHSLNDQRRYILGFSNQKKILLLEQEIENLTGEVKRWKKLSREIKIKQIENQKRITAIAIVTEVTEFETIDCSGIETQILAKMQRLTELEHQNETLQILKEKQEQLTSLKENAARILNMTNKHLYQNQLLLEQKNAKMKVNRMLADQVEATIQKQAYPYLEANYKAALEDKKINLLEITSLENTYAIWISAQLETASCLLAETATSLTRLMTQFSGIYPQETMSIDAAPEAVGEYEKILQHLELDDLPRFETKFRDLLKENTINQIALFHGKLELACAQIRERIDMINHSLNAIDYNDGRYIQIEYTVSAEHEIKQFRMQLKSCTDSALANSDDEQYTEEKFNQIREILDRFRGRANFAEEDQHWMDKVIDVRNWYTFAASEKWRETDEEYEHYTDSSGKSGGQKEKLAYTILAASLVYNFGLEAKNKRIQSFRFVVIDEAFLKSSDDSARFGLELFKKLDLQLLVVTPLLKIATIEPFVTHVGFVYQNEEQHHSYLRNLTIKELKQERAVYRQIER</sequence>
<dbReference type="Pfam" id="PF13555">
    <property type="entry name" value="AAA_29"/>
    <property type="match status" value="1"/>
</dbReference>
<dbReference type="SUPFAM" id="SSF52540">
    <property type="entry name" value="P-loop containing nucleoside triphosphate hydrolases"/>
    <property type="match status" value="1"/>
</dbReference>
<organism evidence="2 3">
    <name type="scientific">Propionispira arboris</name>
    <dbReference type="NCBI Taxonomy" id="84035"/>
    <lineage>
        <taxon>Bacteria</taxon>
        <taxon>Bacillati</taxon>
        <taxon>Bacillota</taxon>
        <taxon>Negativicutes</taxon>
        <taxon>Selenomonadales</taxon>
        <taxon>Selenomonadaceae</taxon>
        <taxon>Propionispira</taxon>
    </lineage>
</organism>
<dbReference type="InterPro" id="IPR027417">
    <property type="entry name" value="P-loop_NTPase"/>
</dbReference>
<feature type="coiled-coil region" evidence="1">
    <location>
        <begin position="407"/>
        <end position="448"/>
    </location>
</feature>
<keyword evidence="3" id="KW-1185">Reference proteome</keyword>
<dbReference type="Pfam" id="PF13558">
    <property type="entry name" value="SbcC_Walker_B"/>
    <property type="match status" value="1"/>
</dbReference>
<proteinExistence type="predicted"/>
<evidence type="ECO:0000313" key="2">
    <source>
        <dbReference type="EMBL" id="SEJ43870.1"/>
    </source>
</evidence>
<accession>A0A1H6Z2U6</accession>
<dbReference type="RefSeq" id="WP_091831040.1">
    <property type="nucleotide sequence ID" value="NZ_FNZK01000007.1"/>
</dbReference>
<gene>
    <name evidence="2" type="ORF">SAMN05660742_107161</name>
</gene>
<reference evidence="2 3" key="1">
    <citation type="submission" date="2016-10" db="EMBL/GenBank/DDBJ databases">
        <authorList>
            <person name="de Groot N.N."/>
        </authorList>
    </citation>
    <scope>NUCLEOTIDE SEQUENCE [LARGE SCALE GENOMIC DNA]</scope>
    <source>
        <strain evidence="2 3">DSM 2179</strain>
    </source>
</reference>
<evidence type="ECO:0000256" key="1">
    <source>
        <dbReference type="SAM" id="Coils"/>
    </source>
</evidence>
<dbReference type="CDD" id="cd00267">
    <property type="entry name" value="ABC_ATPase"/>
    <property type="match status" value="1"/>
</dbReference>
<feature type="coiled-coil region" evidence="1">
    <location>
        <begin position="695"/>
        <end position="728"/>
    </location>
</feature>
<dbReference type="AlphaFoldDB" id="A0A1H6Z2U6"/>
<dbReference type="EMBL" id="FNZK01000007">
    <property type="protein sequence ID" value="SEJ43870.1"/>
    <property type="molecule type" value="Genomic_DNA"/>
</dbReference>
<dbReference type="Proteomes" id="UP000199662">
    <property type="component" value="Unassembled WGS sequence"/>
</dbReference>
<evidence type="ECO:0000313" key="3">
    <source>
        <dbReference type="Proteomes" id="UP000199662"/>
    </source>
</evidence>
<feature type="coiled-coil region" evidence="1">
    <location>
        <begin position="304"/>
        <end position="381"/>
    </location>
</feature>